<feature type="signal peptide" evidence="1">
    <location>
        <begin position="1"/>
        <end position="21"/>
    </location>
</feature>
<sequence length="163" mass="18910">MFSKFISITLLFATLFGGSDALSCLIGYSKNDERILEFQTCPSQTKHCIMFNDSPQNPPGRIFSCDDMNICEKNGVFDSVPEFIEREEYIRYVLPTLEREVNSTRILRKLWISDSIDAFMKKQGNPISSENEIFVNDISKSMKNFYCCDTEYCQCKNYKDCLF</sequence>
<name>A0A0N4ZS84_PARTI</name>
<dbReference type="AlphaFoldDB" id="A0A0N4ZS84"/>
<reference evidence="3" key="1">
    <citation type="submission" date="2017-02" db="UniProtKB">
        <authorList>
            <consortium name="WormBaseParasite"/>
        </authorList>
    </citation>
    <scope>IDENTIFICATION</scope>
</reference>
<accession>A0A0N4ZS84</accession>
<evidence type="ECO:0000256" key="1">
    <source>
        <dbReference type="SAM" id="SignalP"/>
    </source>
</evidence>
<evidence type="ECO:0000313" key="3">
    <source>
        <dbReference type="WBParaSite" id="PTRK_0001136500.1"/>
    </source>
</evidence>
<feature type="chain" id="PRO_5005892149" evidence="1">
    <location>
        <begin position="22"/>
        <end position="163"/>
    </location>
</feature>
<evidence type="ECO:0000313" key="2">
    <source>
        <dbReference type="Proteomes" id="UP000038045"/>
    </source>
</evidence>
<protein>
    <submittedName>
        <fullName evidence="3">Uncharacterized protein</fullName>
    </submittedName>
</protein>
<dbReference type="WBParaSite" id="PTRK_0001136500.1">
    <property type="protein sequence ID" value="PTRK_0001136500.1"/>
    <property type="gene ID" value="PTRK_0001136500"/>
</dbReference>
<proteinExistence type="predicted"/>
<dbReference type="Proteomes" id="UP000038045">
    <property type="component" value="Unplaced"/>
</dbReference>
<keyword evidence="1" id="KW-0732">Signal</keyword>
<keyword evidence="2" id="KW-1185">Reference proteome</keyword>
<organism evidence="2 3">
    <name type="scientific">Parastrongyloides trichosuri</name>
    <name type="common">Possum-specific nematode worm</name>
    <dbReference type="NCBI Taxonomy" id="131310"/>
    <lineage>
        <taxon>Eukaryota</taxon>
        <taxon>Metazoa</taxon>
        <taxon>Ecdysozoa</taxon>
        <taxon>Nematoda</taxon>
        <taxon>Chromadorea</taxon>
        <taxon>Rhabditida</taxon>
        <taxon>Tylenchina</taxon>
        <taxon>Panagrolaimomorpha</taxon>
        <taxon>Strongyloidoidea</taxon>
        <taxon>Strongyloididae</taxon>
        <taxon>Parastrongyloides</taxon>
    </lineage>
</organism>